<evidence type="ECO:0000313" key="2">
    <source>
        <dbReference type="EMBL" id="QEL13665.1"/>
    </source>
</evidence>
<keyword evidence="3" id="KW-1185">Reference proteome</keyword>
<protein>
    <recommendedName>
        <fullName evidence="1">DUF1559 domain-containing protein</fullName>
    </recommendedName>
</protein>
<dbReference type="NCBIfam" id="TIGR04294">
    <property type="entry name" value="pre_pil_HX9DG"/>
    <property type="match status" value="1"/>
</dbReference>
<dbReference type="PANTHER" id="PTHR30093:SF2">
    <property type="entry name" value="TYPE II SECRETION SYSTEM PROTEIN H"/>
    <property type="match status" value="1"/>
</dbReference>
<dbReference type="EMBL" id="CP042425">
    <property type="protein sequence ID" value="QEL13665.1"/>
    <property type="molecule type" value="Genomic_DNA"/>
</dbReference>
<dbReference type="Pfam" id="PF07596">
    <property type="entry name" value="SBP_bac_10"/>
    <property type="match status" value="1"/>
</dbReference>
<sequence>MTRTRRAFTLIELLVVIAIIAILIGLLLPAVQKVRAAAARIKCSNNLKQMALAASAYETTLGEFPPGLAHPARNGRYTSLFVELLPYLEQQPLYSAWNFTSPITNNASPTAPGAAPLGLFVCPAEPIQANPASGGSVTAGRSTYAGNGGTRSFPSSDAKVDGMFFETGPSGKPTANRAAVRQTDVQDGTSNTILFGERVTQDGAMNSWLQANIMPAPTPPLQGLDGYMFWSAPPSQWAIANVTCAAMGSINAGYPSKYDPAAYGPNPIPPTDWNGMSDAWARRVSAYGSRHTGGANFALVDGSVPFWKDTLPLATLQALSTRAGGEVAAVD</sequence>
<dbReference type="NCBIfam" id="TIGR02532">
    <property type="entry name" value="IV_pilin_GFxxxE"/>
    <property type="match status" value="1"/>
</dbReference>
<dbReference type="SUPFAM" id="SSF54523">
    <property type="entry name" value="Pili subunits"/>
    <property type="match status" value="1"/>
</dbReference>
<dbReference type="Proteomes" id="UP000324974">
    <property type="component" value="Chromosome"/>
</dbReference>
<gene>
    <name evidence="2" type="ORF">PX52LOC_00523</name>
</gene>
<evidence type="ECO:0000259" key="1">
    <source>
        <dbReference type="Pfam" id="PF07596"/>
    </source>
</evidence>
<reference evidence="3" key="1">
    <citation type="submission" date="2019-08" db="EMBL/GenBank/DDBJ databases">
        <title>Limnoglobus roseus gen. nov., sp. nov., a novel freshwater planctomycete with a giant genome from the family Gemmataceae.</title>
        <authorList>
            <person name="Kulichevskaya I.S."/>
            <person name="Naumoff D.G."/>
            <person name="Miroshnikov K."/>
            <person name="Ivanova A."/>
            <person name="Philippov D.A."/>
            <person name="Hakobyan A."/>
            <person name="Rijpstra I.C."/>
            <person name="Sinninghe Damste J.S."/>
            <person name="Liesack W."/>
            <person name="Dedysh S.N."/>
        </authorList>
    </citation>
    <scope>NUCLEOTIDE SEQUENCE [LARGE SCALE GENOMIC DNA]</scope>
    <source>
        <strain evidence="3">PX52</strain>
    </source>
</reference>
<dbReference type="Pfam" id="PF07963">
    <property type="entry name" value="N_methyl"/>
    <property type="match status" value="1"/>
</dbReference>
<organism evidence="2 3">
    <name type="scientific">Limnoglobus roseus</name>
    <dbReference type="NCBI Taxonomy" id="2598579"/>
    <lineage>
        <taxon>Bacteria</taxon>
        <taxon>Pseudomonadati</taxon>
        <taxon>Planctomycetota</taxon>
        <taxon>Planctomycetia</taxon>
        <taxon>Gemmatales</taxon>
        <taxon>Gemmataceae</taxon>
        <taxon>Limnoglobus</taxon>
    </lineage>
</organism>
<dbReference type="InterPro" id="IPR045584">
    <property type="entry name" value="Pilin-like"/>
</dbReference>
<evidence type="ECO:0000313" key="3">
    <source>
        <dbReference type="Proteomes" id="UP000324974"/>
    </source>
</evidence>
<name>A0A5C1A5P9_9BACT</name>
<dbReference type="InterPro" id="IPR011453">
    <property type="entry name" value="DUF1559"/>
</dbReference>
<dbReference type="AlphaFoldDB" id="A0A5C1A5P9"/>
<dbReference type="PANTHER" id="PTHR30093">
    <property type="entry name" value="GENERAL SECRETION PATHWAY PROTEIN G"/>
    <property type="match status" value="1"/>
</dbReference>
<accession>A0A5C1A5P9</accession>
<dbReference type="KEGG" id="lrs:PX52LOC_00523"/>
<dbReference type="Gene3D" id="3.30.700.10">
    <property type="entry name" value="Glycoprotein, Type 4 Pilin"/>
    <property type="match status" value="1"/>
</dbReference>
<dbReference type="InterPro" id="IPR027558">
    <property type="entry name" value="Pre_pil_HX9DG_C"/>
</dbReference>
<proteinExistence type="predicted"/>
<feature type="domain" description="DUF1559" evidence="1">
    <location>
        <begin position="32"/>
        <end position="311"/>
    </location>
</feature>
<dbReference type="InterPro" id="IPR012902">
    <property type="entry name" value="N_methyl_site"/>
</dbReference>
<dbReference type="RefSeq" id="WP_168218770.1">
    <property type="nucleotide sequence ID" value="NZ_CP042425.1"/>
</dbReference>